<keyword evidence="2" id="KW-1185">Reference proteome</keyword>
<reference evidence="1 2" key="1">
    <citation type="submission" date="2016-11" db="EMBL/GenBank/DDBJ databases">
        <title>Study of marine rhodopsin-containing bacteria.</title>
        <authorList>
            <person name="Yoshizawa S."/>
            <person name="Kumagai Y."/>
            <person name="Kogure K."/>
        </authorList>
    </citation>
    <scope>NUCLEOTIDE SEQUENCE [LARGE SCALE GENOMIC DNA]</scope>
    <source>
        <strain evidence="1 2">SG-29</strain>
    </source>
</reference>
<evidence type="ECO:0000313" key="2">
    <source>
        <dbReference type="Proteomes" id="UP000216446"/>
    </source>
</evidence>
<dbReference type="EMBL" id="MQWB01000001">
    <property type="protein sequence ID" value="OZC03226.1"/>
    <property type="molecule type" value="Genomic_DNA"/>
</dbReference>
<proteinExistence type="predicted"/>
<name>A0A259TZW5_9BACT</name>
<organism evidence="1 2">
    <name type="scientific">Rubricoccus marinus</name>
    <dbReference type="NCBI Taxonomy" id="716817"/>
    <lineage>
        <taxon>Bacteria</taxon>
        <taxon>Pseudomonadati</taxon>
        <taxon>Rhodothermota</taxon>
        <taxon>Rhodothermia</taxon>
        <taxon>Rhodothermales</taxon>
        <taxon>Rubricoccaceae</taxon>
        <taxon>Rubricoccus</taxon>
    </lineage>
</organism>
<gene>
    <name evidence="1" type="ORF">BSZ36_09715</name>
</gene>
<sequence>MALSPADFDRIASALGVDPEREGDLVRFSLSDAASGRTLVLEIMPTTDDGSLVTVYSQVAHLQLQGCEAVVASEELGEALFMAREGARVSGLVVERGAGCSLYANVPERLLSADFTSLAPEVMQSAVVLSLGETMFE</sequence>
<evidence type="ECO:0000313" key="1">
    <source>
        <dbReference type="EMBL" id="OZC03226.1"/>
    </source>
</evidence>
<dbReference type="RefSeq" id="WP_094548354.1">
    <property type="nucleotide sequence ID" value="NZ_MQWB01000001.1"/>
</dbReference>
<dbReference type="InParanoid" id="A0A259TZW5"/>
<protein>
    <submittedName>
        <fullName evidence="1">Uncharacterized protein</fullName>
    </submittedName>
</protein>
<dbReference type="OrthoDB" id="9791971at2"/>
<dbReference type="Proteomes" id="UP000216446">
    <property type="component" value="Unassembled WGS sequence"/>
</dbReference>
<dbReference type="AlphaFoldDB" id="A0A259TZW5"/>
<accession>A0A259TZW5</accession>
<comment type="caution">
    <text evidence="1">The sequence shown here is derived from an EMBL/GenBank/DDBJ whole genome shotgun (WGS) entry which is preliminary data.</text>
</comment>